<dbReference type="GeneID" id="9683327"/>
<evidence type="ECO:0000313" key="3">
    <source>
        <dbReference type="Proteomes" id="UP000001876"/>
    </source>
</evidence>
<feature type="region of interest" description="Disordered" evidence="1">
    <location>
        <begin position="219"/>
        <end position="239"/>
    </location>
</feature>
<dbReference type="AlphaFoldDB" id="C1MR87"/>
<reference evidence="2 3" key="1">
    <citation type="journal article" date="2009" name="Science">
        <title>Green evolution and dynamic adaptations revealed by genomes of the marine picoeukaryotes Micromonas.</title>
        <authorList>
            <person name="Worden A.Z."/>
            <person name="Lee J.H."/>
            <person name="Mock T."/>
            <person name="Rouze P."/>
            <person name="Simmons M.P."/>
            <person name="Aerts A.L."/>
            <person name="Allen A.E."/>
            <person name="Cuvelier M.L."/>
            <person name="Derelle E."/>
            <person name="Everett M.V."/>
            <person name="Foulon E."/>
            <person name="Grimwood J."/>
            <person name="Gundlach H."/>
            <person name="Henrissat B."/>
            <person name="Napoli C."/>
            <person name="McDonald S.M."/>
            <person name="Parker M.S."/>
            <person name="Rombauts S."/>
            <person name="Salamov A."/>
            <person name="Von Dassow P."/>
            <person name="Badger J.H."/>
            <person name="Coutinho P.M."/>
            <person name="Demir E."/>
            <person name="Dubchak I."/>
            <person name="Gentemann C."/>
            <person name="Eikrem W."/>
            <person name="Gready J.E."/>
            <person name="John U."/>
            <person name="Lanier W."/>
            <person name="Lindquist E.A."/>
            <person name="Lucas S."/>
            <person name="Mayer K.F."/>
            <person name="Moreau H."/>
            <person name="Not F."/>
            <person name="Otillar R."/>
            <person name="Panaud O."/>
            <person name="Pangilinan J."/>
            <person name="Paulsen I."/>
            <person name="Piegu B."/>
            <person name="Poliakov A."/>
            <person name="Robbens S."/>
            <person name="Schmutz J."/>
            <person name="Toulza E."/>
            <person name="Wyss T."/>
            <person name="Zelensky A."/>
            <person name="Zhou K."/>
            <person name="Armbrust E.V."/>
            <person name="Bhattacharya D."/>
            <person name="Goodenough U.W."/>
            <person name="Van de Peer Y."/>
            <person name="Grigoriev I.V."/>
        </authorList>
    </citation>
    <scope>NUCLEOTIDE SEQUENCE [LARGE SCALE GENOMIC DNA]</scope>
    <source>
        <strain evidence="2 3">CCMP1545</strain>
    </source>
</reference>
<keyword evidence="3" id="KW-1185">Reference proteome</keyword>
<dbReference type="STRING" id="564608.C1MR87"/>
<organism evidence="3">
    <name type="scientific">Micromonas pusilla (strain CCMP1545)</name>
    <name type="common">Picoplanktonic green alga</name>
    <dbReference type="NCBI Taxonomy" id="564608"/>
    <lineage>
        <taxon>Eukaryota</taxon>
        <taxon>Viridiplantae</taxon>
        <taxon>Chlorophyta</taxon>
        <taxon>Mamiellophyceae</taxon>
        <taxon>Mamiellales</taxon>
        <taxon>Mamiellaceae</taxon>
        <taxon>Micromonas</taxon>
    </lineage>
</organism>
<name>C1MR87_MICPC</name>
<dbReference type="RefSeq" id="XP_003057889.1">
    <property type="nucleotide sequence ID" value="XM_003057843.1"/>
</dbReference>
<dbReference type="KEGG" id="mpp:MICPUCDRAFT_57567"/>
<gene>
    <name evidence="2" type="ORF">MICPUCDRAFT_57567</name>
</gene>
<evidence type="ECO:0000256" key="1">
    <source>
        <dbReference type="SAM" id="MobiDB-lite"/>
    </source>
</evidence>
<evidence type="ECO:0000313" key="2">
    <source>
        <dbReference type="EMBL" id="EEH57840.1"/>
    </source>
</evidence>
<protein>
    <submittedName>
        <fullName evidence="2">Predicted protein</fullName>
    </submittedName>
</protein>
<dbReference type="OrthoDB" id="547106at2759"/>
<dbReference type="EMBL" id="GG663738">
    <property type="protein sequence ID" value="EEH57840.1"/>
    <property type="molecule type" value="Genomic_DNA"/>
</dbReference>
<accession>C1MR87</accession>
<dbReference type="Proteomes" id="UP000001876">
    <property type="component" value="Unassembled WGS sequence"/>
</dbReference>
<dbReference type="InterPro" id="IPR005082">
    <property type="entry name" value="Peptidase_U9_T4_prohead"/>
</dbReference>
<sequence>MGACCSVPVTGDGTTETDNRVRRERTENSLFWNDDRLIVYGILARADAKNRNGRVYPRSLLKRETVAFENAHLRHDRALGELDHPPPTSPTFRSLNRENISHQVLDYHWEGEDLMGHVEVLPTKSGNMLRSLYLAGHQLGMSSRGWATLKEREGFTYLDSDFELITFDFVSDPSTEGAFLRPLQRRYEKLKPQIDIDEKFESFIRFCADVNEHGAAPARVKGDEAHLPRGRNAPAMSASSSSSAAAMRAGSVPKELPPVPGAVAIACEETGGEVLMTGREFMDETAWDEESYYESEEEEWMPSPTPQELRAKEAAAAARGGWWGRKKKNKVVPLKPTLSLRDSFDRLPKHR</sequence>
<proteinExistence type="predicted"/>
<dbReference type="Pfam" id="PF03420">
    <property type="entry name" value="Peptidase_S77"/>
    <property type="match status" value="1"/>
</dbReference>